<organism evidence="1 2">
    <name type="scientific">Mycena rosella</name>
    <name type="common">Pink bonnet</name>
    <name type="synonym">Agaricus rosellus</name>
    <dbReference type="NCBI Taxonomy" id="1033263"/>
    <lineage>
        <taxon>Eukaryota</taxon>
        <taxon>Fungi</taxon>
        <taxon>Dikarya</taxon>
        <taxon>Basidiomycota</taxon>
        <taxon>Agaricomycotina</taxon>
        <taxon>Agaricomycetes</taxon>
        <taxon>Agaricomycetidae</taxon>
        <taxon>Agaricales</taxon>
        <taxon>Marasmiineae</taxon>
        <taxon>Mycenaceae</taxon>
        <taxon>Mycena</taxon>
    </lineage>
</organism>
<comment type="caution">
    <text evidence="1">The sequence shown here is derived from an EMBL/GenBank/DDBJ whole genome shotgun (WGS) entry which is preliminary data.</text>
</comment>
<proteinExistence type="predicted"/>
<evidence type="ECO:0000313" key="1">
    <source>
        <dbReference type="EMBL" id="KAJ7698570.1"/>
    </source>
</evidence>
<accession>A0AAD7DTC2</accession>
<dbReference type="Proteomes" id="UP001221757">
    <property type="component" value="Unassembled WGS sequence"/>
</dbReference>
<name>A0AAD7DTC2_MYCRO</name>
<dbReference type="AlphaFoldDB" id="A0AAD7DTC2"/>
<dbReference type="EMBL" id="JARKIE010000025">
    <property type="protein sequence ID" value="KAJ7698570.1"/>
    <property type="molecule type" value="Genomic_DNA"/>
</dbReference>
<reference evidence="1" key="1">
    <citation type="submission" date="2023-03" db="EMBL/GenBank/DDBJ databases">
        <title>Massive genome expansion in bonnet fungi (Mycena s.s.) driven by repeated elements and novel gene families across ecological guilds.</title>
        <authorList>
            <consortium name="Lawrence Berkeley National Laboratory"/>
            <person name="Harder C.B."/>
            <person name="Miyauchi S."/>
            <person name="Viragh M."/>
            <person name="Kuo A."/>
            <person name="Thoen E."/>
            <person name="Andreopoulos B."/>
            <person name="Lu D."/>
            <person name="Skrede I."/>
            <person name="Drula E."/>
            <person name="Henrissat B."/>
            <person name="Morin E."/>
            <person name="Kohler A."/>
            <person name="Barry K."/>
            <person name="LaButti K."/>
            <person name="Morin E."/>
            <person name="Salamov A."/>
            <person name="Lipzen A."/>
            <person name="Mereny Z."/>
            <person name="Hegedus B."/>
            <person name="Baldrian P."/>
            <person name="Stursova M."/>
            <person name="Weitz H."/>
            <person name="Taylor A."/>
            <person name="Grigoriev I.V."/>
            <person name="Nagy L.G."/>
            <person name="Martin F."/>
            <person name="Kauserud H."/>
        </authorList>
    </citation>
    <scope>NUCLEOTIDE SEQUENCE</scope>
    <source>
        <strain evidence="1">CBHHK067</strain>
    </source>
</reference>
<keyword evidence="2" id="KW-1185">Reference proteome</keyword>
<protein>
    <submittedName>
        <fullName evidence="1">Uncharacterized protein</fullName>
    </submittedName>
</protein>
<gene>
    <name evidence="1" type="ORF">B0H17DRAFT_1177270</name>
</gene>
<evidence type="ECO:0000313" key="2">
    <source>
        <dbReference type="Proteomes" id="UP001221757"/>
    </source>
</evidence>
<sequence length="369" mass="42208">MEHSLAMLPFFYSDDYGDDIITIDHNPGGHRVIRDSDMAMFHAHPRYYYRFLYSEILEATGRGERSLRDLPVEIIAEILSTVASSSRNTGLALAQASPWIANATHAARLAHVTLRTSRHVFSFHSLVCSSAGAASAVRTLWIGNSIGRTAEMMIPAILAVCPNIRALACHLAPLEILCRSKEPFPPWLLSVQLELTEFMGMPWQSPVSKWTRLARTTHGTAFLHNITHLRLPSHHYLFREFFPAQYLPHLTHLAMGSERCWSRSPEEYATYLRDFSRSLEHVWIVTSLQLAVLVFRAYSRHSYHPWPPEMWQTRELVLAARACGPNILAYRAPDRHFRESMFWDECVAEGDDIWSLAQKQMTFDSVTED</sequence>